<dbReference type="Proteomes" id="UP001139028">
    <property type="component" value="Unassembled WGS sequence"/>
</dbReference>
<name>A0A9X2EPC5_9GAMM</name>
<protein>
    <recommendedName>
        <fullName evidence="1">Amidohydrolase-related domain-containing protein</fullName>
    </recommendedName>
</protein>
<keyword evidence="3" id="KW-1185">Reference proteome</keyword>
<dbReference type="GO" id="GO:0016787">
    <property type="term" value="F:hydrolase activity"/>
    <property type="evidence" value="ECO:0007669"/>
    <property type="project" value="InterPro"/>
</dbReference>
<feature type="domain" description="Amidohydrolase-related" evidence="1">
    <location>
        <begin position="19"/>
        <end position="92"/>
    </location>
</feature>
<dbReference type="AlphaFoldDB" id="A0A9X2EPC5"/>
<organism evidence="2 3">
    <name type="scientific">Microbulbifer okhotskensis</name>
    <dbReference type="NCBI Taxonomy" id="2926617"/>
    <lineage>
        <taxon>Bacteria</taxon>
        <taxon>Pseudomonadati</taxon>
        <taxon>Pseudomonadota</taxon>
        <taxon>Gammaproteobacteria</taxon>
        <taxon>Cellvibrionales</taxon>
        <taxon>Microbulbiferaceae</taxon>
        <taxon>Microbulbifer</taxon>
    </lineage>
</organism>
<sequence length="107" mass="11550">MGLNKHGFSTLLKLAEKGVKVKASGFGRLDFDPAAAIRSLHTANPSCLMFGSDLPSTRAPRPFKHDDILLINDTLGKAEARKVLVGNAREFYLQQPRANTDPMGTGA</sequence>
<reference evidence="2" key="1">
    <citation type="journal article" date="2022" name="Arch. Microbiol.">
        <title>Microbulbifer okhotskensis sp. nov., isolated from a deep bottom sediment of the Okhotsk Sea.</title>
        <authorList>
            <person name="Romanenko L."/>
            <person name="Kurilenko V."/>
            <person name="Otstavnykh N."/>
            <person name="Velansky P."/>
            <person name="Isaeva M."/>
            <person name="Mikhailov V."/>
        </authorList>
    </citation>
    <scope>NUCLEOTIDE SEQUENCE</scope>
    <source>
        <strain evidence="2">OS29</strain>
    </source>
</reference>
<evidence type="ECO:0000313" key="3">
    <source>
        <dbReference type="Proteomes" id="UP001139028"/>
    </source>
</evidence>
<gene>
    <name evidence="2" type="ORF">MO867_16620</name>
</gene>
<evidence type="ECO:0000259" key="1">
    <source>
        <dbReference type="Pfam" id="PF04909"/>
    </source>
</evidence>
<dbReference type="RefSeq" id="WP_252471179.1">
    <property type="nucleotide sequence ID" value="NZ_JALBWM010000094.1"/>
</dbReference>
<dbReference type="InterPro" id="IPR006680">
    <property type="entry name" value="Amidohydro-rel"/>
</dbReference>
<dbReference type="Gene3D" id="3.20.20.140">
    <property type="entry name" value="Metal-dependent hydrolases"/>
    <property type="match status" value="1"/>
</dbReference>
<dbReference type="SUPFAM" id="SSF51556">
    <property type="entry name" value="Metallo-dependent hydrolases"/>
    <property type="match status" value="1"/>
</dbReference>
<dbReference type="EMBL" id="JALBWM010000094">
    <property type="protein sequence ID" value="MCO1335959.1"/>
    <property type="molecule type" value="Genomic_DNA"/>
</dbReference>
<dbReference type="InterPro" id="IPR032466">
    <property type="entry name" value="Metal_Hydrolase"/>
</dbReference>
<evidence type="ECO:0000313" key="2">
    <source>
        <dbReference type="EMBL" id="MCO1335959.1"/>
    </source>
</evidence>
<comment type="caution">
    <text evidence="2">The sequence shown here is derived from an EMBL/GenBank/DDBJ whole genome shotgun (WGS) entry which is preliminary data.</text>
</comment>
<accession>A0A9X2EPC5</accession>
<proteinExistence type="predicted"/>
<dbReference type="Pfam" id="PF04909">
    <property type="entry name" value="Amidohydro_2"/>
    <property type="match status" value="1"/>
</dbReference>